<dbReference type="Proteomes" id="UP000322159">
    <property type="component" value="Chromosome"/>
</dbReference>
<feature type="transmembrane region" description="Helical" evidence="1">
    <location>
        <begin position="16"/>
        <end position="37"/>
    </location>
</feature>
<evidence type="ECO:0000313" key="2">
    <source>
        <dbReference type="EMBL" id="QEO09596.1"/>
    </source>
</evidence>
<dbReference type="KEGG" id="lyk:FLP23_06015"/>
<name>A0A5C1Y714_9MICO</name>
<dbReference type="RefSeq" id="WP_149325017.1">
    <property type="nucleotide sequence ID" value="NZ_CP043504.1"/>
</dbReference>
<proteinExistence type="predicted"/>
<dbReference type="EMBL" id="CP043504">
    <property type="protein sequence ID" value="QEO09596.1"/>
    <property type="molecule type" value="Genomic_DNA"/>
</dbReference>
<feature type="transmembrane region" description="Helical" evidence="1">
    <location>
        <begin position="57"/>
        <end position="81"/>
    </location>
</feature>
<feature type="transmembrane region" description="Helical" evidence="1">
    <location>
        <begin position="143"/>
        <end position="167"/>
    </location>
</feature>
<keyword evidence="1" id="KW-1133">Transmembrane helix</keyword>
<feature type="transmembrane region" description="Helical" evidence="1">
    <location>
        <begin position="174"/>
        <end position="196"/>
    </location>
</feature>
<sequence>MSDGGRDWRVPDVRRVTGFSALVVAVAMAFEAVRQLIDGGRPGLDEPDALAEYFERTANGTLVVVLSDTILMTSLIVFLGCFRQLVTTRTPGLSWVADIGFGAGLVYVAVTLVGDAMTGGAGLDASGGDADPVIIRALIEGHMLLFGAIGCILTAVVMTSAGFLVLASRILPRWTGVFAFVAAGLNLLAVPTMFGGTDETSLFSVGGWANAVLAVFPFLLWVVLVGVFTVRGRERHEQWARRRRGAVGALR</sequence>
<evidence type="ECO:0000256" key="1">
    <source>
        <dbReference type="SAM" id="Phobius"/>
    </source>
</evidence>
<evidence type="ECO:0008006" key="4">
    <source>
        <dbReference type="Google" id="ProtNLM"/>
    </source>
</evidence>
<accession>A0A5C1Y714</accession>
<gene>
    <name evidence="2" type="ORF">FLP23_06015</name>
</gene>
<feature type="transmembrane region" description="Helical" evidence="1">
    <location>
        <begin position="93"/>
        <end position="114"/>
    </location>
</feature>
<evidence type="ECO:0000313" key="3">
    <source>
        <dbReference type="Proteomes" id="UP000322159"/>
    </source>
</evidence>
<protein>
    <recommendedName>
        <fullName evidence="4">DUF4386 family protein</fullName>
    </recommendedName>
</protein>
<dbReference type="OrthoDB" id="3212416at2"/>
<organism evidence="2 3">
    <name type="scientific">Protaetiibacter larvae</name>
    <dbReference type="NCBI Taxonomy" id="2592654"/>
    <lineage>
        <taxon>Bacteria</taxon>
        <taxon>Bacillati</taxon>
        <taxon>Actinomycetota</taxon>
        <taxon>Actinomycetes</taxon>
        <taxon>Micrococcales</taxon>
        <taxon>Microbacteriaceae</taxon>
        <taxon>Protaetiibacter</taxon>
    </lineage>
</organism>
<reference evidence="2 3" key="1">
    <citation type="submission" date="2019-09" db="EMBL/GenBank/DDBJ databases">
        <title>Genome sequencing of strain KACC 19322.</title>
        <authorList>
            <person name="Heo J."/>
            <person name="Kim S.-J."/>
            <person name="Kim J.-S."/>
            <person name="Hong S.-B."/>
            <person name="Kwon S.-W."/>
        </authorList>
    </citation>
    <scope>NUCLEOTIDE SEQUENCE [LARGE SCALE GENOMIC DNA]</scope>
    <source>
        <strain evidence="2 3">KACC 19322</strain>
    </source>
</reference>
<dbReference type="AlphaFoldDB" id="A0A5C1Y714"/>
<feature type="transmembrane region" description="Helical" evidence="1">
    <location>
        <begin position="208"/>
        <end position="230"/>
    </location>
</feature>
<keyword evidence="1" id="KW-0812">Transmembrane</keyword>
<keyword evidence="1" id="KW-0472">Membrane</keyword>
<keyword evidence="3" id="KW-1185">Reference proteome</keyword>